<comment type="cofactor">
    <cofactor evidence="4">
        <name>Mg(2+)</name>
        <dbReference type="ChEBI" id="CHEBI:18420"/>
    </cofactor>
</comment>
<dbReference type="PANTHER" id="PTHR20854:SF4">
    <property type="entry name" value="INOSITOL-1-MONOPHOSPHATASE-RELATED"/>
    <property type="match status" value="1"/>
</dbReference>
<name>A0A841GV04_9BACT</name>
<feature type="binding site" evidence="4">
    <location>
        <position position="85"/>
    </location>
    <ligand>
        <name>Mg(2+)</name>
        <dbReference type="ChEBI" id="CHEBI:18420"/>
        <label>1</label>
        <note>catalytic</note>
    </ligand>
</feature>
<dbReference type="EMBL" id="JACHIA010000001">
    <property type="protein sequence ID" value="MBB6068455.1"/>
    <property type="molecule type" value="Genomic_DNA"/>
</dbReference>
<dbReference type="RefSeq" id="WP_170039363.1">
    <property type="nucleotide sequence ID" value="NZ_JABDTL010000002.1"/>
</dbReference>
<gene>
    <name evidence="5" type="ORF">HNQ61_000066</name>
</gene>
<keyword evidence="1 4" id="KW-0479">Metal-binding</keyword>
<dbReference type="PANTHER" id="PTHR20854">
    <property type="entry name" value="INOSITOL MONOPHOSPHATASE"/>
    <property type="match status" value="1"/>
</dbReference>
<dbReference type="GO" id="GO:0004401">
    <property type="term" value="F:histidinol-phosphatase activity"/>
    <property type="evidence" value="ECO:0007669"/>
    <property type="project" value="UniProtKB-EC"/>
</dbReference>
<evidence type="ECO:0000256" key="3">
    <source>
        <dbReference type="ARBA" id="ARBA00022842"/>
    </source>
</evidence>
<dbReference type="Gene3D" id="3.40.190.80">
    <property type="match status" value="1"/>
</dbReference>
<feature type="binding site" evidence="4">
    <location>
        <position position="86"/>
    </location>
    <ligand>
        <name>Mg(2+)</name>
        <dbReference type="ChEBI" id="CHEBI:18420"/>
        <label>1</label>
        <note>catalytic</note>
    </ligand>
</feature>
<evidence type="ECO:0000313" key="6">
    <source>
        <dbReference type="Proteomes" id="UP000582837"/>
    </source>
</evidence>
<accession>A0A841GV04</accession>
<evidence type="ECO:0000256" key="1">
    <source>
        <dbReference type="ARBA" id="ARBA00022723"/>
    </source>
</evidence>
<evidence type="ECO:0000256" key="4">
    <source>
        <dbReference type="PIRSR" id="PIRSR600760-2"/>
    </source>
</evidence>
<comment type="caution">
    <text evidence="5">The sequence shown here is derived from an EMBL/GenBank/DDBJ whole genome shotgun (WGS) entry which is preliminary data.</text>
</comment>
<dbReference type="EC" id="3.1.3.15" evidence="5"/>
<feature type="binding site" evidence="4">
    <location>
        <position position="212"/>
    </location>
    <ligand>
        <name>Mg(2+)</name>
        <dbReference type="ChEBI" id="CHEBI:18420"/>
        <label>1</label>
        <note>catalytic</note>
    </ligand>
</feature>
<feature type="binding site" evidence="4">
    <location>
        <position position="67"/>
    </location>
    <ligand>
        <name>Mg(2+)</name>
        <dbReference type="ChEBI" id="CHEBI:18420"/>
        <label>1</label>
        <note>catalytic</note>
    </ligand>
</feature>
<evidence type="ECO:0000256" key="2">
    <source>
        <dbReference type="ARBA" id="ARBA00022801"/>
    </source>
</evidence>
<proteinExistence type="predicted"/>
<organism evidence="5 6">
    <name type="scientific">Longimicrobium terrae</name>
    <dbReference type="NCBI Taxonomy" id="1639882"/>
    <lineage>
        <taxon>Bacteria</taxon>
        <taxon>Pseudomonadati</taxon>
        <taxon>Gemmatimonadota</taxon>
        <taxon>Longimicrobiia</taxon>
        <taxon>Longimicrobiales</taxon>
        <taxon>Longimicrobiaceae</taxon>
        <taxon>Longimicrobium</taxon>
    </lineage>
</organism>
<keyword evidence="2 5" id="KW-0378">Hydrolase</keyword>
<keyword evidence="3 4" id="KW-0460">Magnesium</keyword>
<protein>
    <submittedName>
        <fullName evidence="5">Histidinol-phosphatase</fullName>
        <ecNumber evidence="5">3.1.3.15</ecNumber>
    </submittedName>
</protein>
<dbReference type="AlphaFoldDB" id="A0A841GV04"/>
<reference evidence="5 6" key="1">
    <citation type="submission" date="2020-08" db="EMBL/GenBank/DDBJ databases">
        <title>Genomic Encyclopedia of Type Strains, Phase IV (KMG-IV): sequencing the most valuable type-strain genomes for metagenomic binning, comparative biology and taxonomic classification.</title>
        <authorList>
            <person name="Goeker M."/>
        </authorList>
    </citation>
    <scope>NUCLEOTIDE SEQUENCE [LARGE SCALE GENOMIC DNA]</scope>
    <source>
        <strain evidence="5 6">DSM 29007</strain>
    </source>
</reference>
<dbReference type="Proteomes" id="UP000582837">
    <property type="component" value="Unassembled WGS sequence"/>
</dbReference>
<dbReference type="InterPro" id="IPR020583">
    <property type="entry name" value="Inositol_monoP_metal-BS"/>
</dbReference>
<dbReference type="Gene3D" id="3.30.540.10">
    <property type="entry name" value="Fructose-1,6-Bisphosphatase, subunit A, domain 1"/>
    <property type="match status" value="1"/>
</dbReference>
<dbReference type="GO" id="GO:0008934">
    <property type="term" value="F:inositol monophosphate 1-phosphatase activity"/>
    <property type="evidence" value="ECO:0007669"/>
    <property type="project" value="TreeGrafter"/>
</dbReference>
<dbReference type="GO" id="GO:0046872">
    <property type="term" value="F:metal ion binding"/>
    <property type="evidence" value="ECO:0007669"/>
    <property type="project" value="UniProtKB-KW"/>
</dbReference>
<dbReference type="SUPFAM" id="SSF56655">
    <property type="entry name" value="Carbohydrate phosphatase"/>
    <property type="match status" value="1"/>
</dbReference>
<keyword evidence="6" id="KW-1185">Reference proteome</keyword>
<sequence>MTDFDPLMDFASRIAREAGEITRQHFGRVTTSFKSDGSEVTAADLAAEAYIRQALADAYPDDGIVGEEGQDVPSRSGRRWIVDPIDGTRSFSSGVPLYCVLLCLEIHGDPALGLCHFPMLGETLVAARGAGAWHNGERARVSECDDLAQARMVTSGLEYWRDRSTDAHRAGFDRLMRATRFTRTWGDGYGYFLTATGRVDLLCDPISGSYWDYAPMAVILPEAGGRFTQFDGAAVGAWTPALATNGRLHAAAADLLLHG</sequence>
<feature type="binding site" evidence="4">
    <location>
        <position position="83"/>
    </location>
    <ligand>
        <name>Mg(2+)</name>
        <dbReference type="ChEBI" id="CHEBI:18420"/>
        <label>1</label>
        <note>catalytic</note>
    </ligand>
</feature>
<evidence type="ECO:0000313" key="5">
    <source>
        <dbReference type="EMBL" id="MBB6068455.1"/>
    </source>
</evidence>
<dbReference type="PROSITE" id="PS00629">
    <property type="entry name" value="IMP_1"/>
    <property type="match status" value="1"/>
</dbReference>
<dbReference type="Pfam" id="PF00459">
    <property type="entry name" value="Inositol_P"/>
    <property type="match status" value="1"/>
</dbReference>
<dbReference type="PRINTS" id="PR00377">
    <property type="entry name" value="IMPHPHTASES"/>
</dbReference>
<dbReference type="GO" id="GO:0006020">
    <property type="term" value="P:inositol metabolic process"/>
    <property type="evidence" value="ECO:0007669"/>
    <property type="project" value="TreeGrafter"/>
</dbReference>
<dbReference type="InterPro" id="IPR000760">
    <property type="entry name" value="Inositol_monophosphatase-like"/>
</dbReference>
<dbReference type="GO" id="GO:0007165">
    <property type="term" value="P:signal transduction"/>
    <property type="evidence" value="ECO:0007669"/>
    <property type="project" value="TreeGrafter"/>
</dbReference>